<proteinExistence type="predicted"/>
<gene>
    <name evidence="1" type="ORF">G6R27_00635</name>
</gene>
<accession>A0ABS5QRF2</accession>
<name>A0ABS5QRF2_9LACO</name>
<dbReference type="Pfam" id="PF08866">
    <property type="entry name" value="DUF1831"/>
    <property type="match status" value="1"/>
</dbReference>
<evidence type="ECO:0000313" key="2">
    <source>
        <dbReference type="Proteomes" id="UP001519418"/>
    </source>
</evidence>
<dbReference type="SUPFAM" id="SSF160800">
    <property type="entry name" value="Lp2179-like"/>
    <property type="match status" value="1"/>
</dbReference>
<comment type="caution">
    <text evidence="1">The sequence shown here is derived from an EMBL/GenBank/DDBJ whole genome shotgun (WGS) entry which is preliminary data.</text>
</comment>
<dbReference type="RefSeq" id="WP_213819159.1">
    <property type="nucleotide sequence ID" value="NZ_JAAMFI010000001.1"/>
</dbReference>
<sequence>MAFQEQFSINDLGTFKISPSIKKFTLMDLGFVVNNAGAFVMKRSLQPEKPVDQAISLKVVVKKDLSSLKVDVVGAAGGSVDIKKRDDRAEMTELVSFFLKELVDRQVLEQVA</sequence>
<keyword evidence="2" id="KW-1185">Reference proteome</keyword>
<dbReference type="InterPro" id="IPR014965">
    <property type="entry name" value="Amino_acid_metab_prot_put"/>
</dbReference>
<evidence type="ECO:0000313" key="1">
    <source>
        <dbReference type="EMBL" id="MBS9334542.1"/>
    </source>
</evidence>
<protein>
    <submittedName>
        <fullName evidence="1">DUF1831 domain-containing protein</fullName>
    </submittedName>
</protein>
<dbReference type="EMBL" id="JAAMFI010000001">
    <property type="protein sequence ID" value="MBS9334542.1"/>
    <property type="molecule type" value="Genomic_DNA"/>
</dbReference>
<dbReference type="Gene3D" id="3.30.1820.10">
    <property type="entry name" value="Lp2179-like"/>
    <property type="match status" value="1"/>
</dbReference>
<reference evidence="1 2" key="1">
    <citation type="submission" date="2020-02" db="EMBL/GenBank/DDBJ databases">
        <title>Fructobacillus sp. isolated from paper mulberry of Taiwan.</title>
        <authorList>
            <person name="Lin S.-T."/>
        </authorList>
    </citation>
    <scope>NUCLEOTIDE SEQUENCE [LARGE SCALE GENOMIC DNA]</scope>
    <source>
        <strain evidence="1 2">M1-10</strain>
    </source>
</reference>
<dbReference type="InterPro" id="IPR035942">
    <property type="entry name" value="Lp2179-like_sf"/>
</dbReference>
<organism evidence="1 2">
    <name type="scientific">Fructobacillus papyriferae</name>
    <dbReference type="NCBI Taxonomy" id="2713171"/>
    <lineage>
        <taxon>Bacteria</taxon>
        <taxon>Bacillati</taxon>
        <taxon>Bacillota</taxon>
        <taxon>Bacilli</taxon>
        <taxon>Lactobacillales</taxon>
        <taxon>Lactobacillaceae</taxon>
        <taxon>Fructobacillus</taxon>
    </lineage>
</organism>
<dbReference type="Proteomes" id="UP001519418">
    <property type="component" value="Unassembled WGS sequence"/>
</dbReference>